<evidence type="ECO:0000313" key="2">
    <source>
        <dbReference type="Proteomes" id="UP001476798"/>
    </source>
</evidence>
<name>A0ABV0NUE1_9TELE</name>
<organism evidence="1 2">
    <name type="scientific">Goodea atripinnis</name>
    <dbReference type="NCBI Taxonomy" id="208336"/>
    <lineage>
        <taxon>Eukaryota</taxon>
        <taxon>Metazoa</taxon>
        <taxon>Chordata</taxon>
        <taxon>Craniata</taxon>
        <taxon>Vertebrata</taxon>
        <taxon>Euteleostomi</taxon>
        <taxon>Actinopterygii</taxon>
        <taxon>Neopterygii</taxon>
        <taxon>Teleostei</taxon>
        <taxon>Neoteleostei</taxon>
        <taxon>Acanthomorphata</taxon>
        <taxon>Ovalentaria</taxon>
        <taxon>Atherinomorphae</taxon>
        <taxon>Cyprinodontiformes</taxon>
        <taxon>Goodeidae</taxon>
        <taxon>Goodea</taxon>
    </lineage>
</organism>
<comment type="caution">
    <text evidence="1">The sequence shown here is derived from an EMBL/GenBank/DDBJ whole genome shotgun (WGS) entry which is preliminary data.</text>
</comment>
<protein>
    <submittedName>
        <fullName evidence="1">Uncharacterized protein</fullName>
    </submittedName>
</protein>
<reference evidence="1 2" key="1">
    <citation type="submission" date="2021-06" db="EMBL/GenBank/DDBJ databases">
        <authorList>
            <person name="Palmer J.M."/>
        </authorList>
    </citation>
    <scope>NUCLEOTIDE SEQUENCE [LARGE SCALE GENOMIC DNA]</scope>
    <source>
        <strain evidence="1 2">GA_2019</strain>
        <tissue evidence="1">Muscle</tissue>
    </source>
</reference>
<dbReference type="EMBL" id="JAHRIO010050961">
    <property type="protein sequence ID" value="MEQ2175041.1"/>
    <property type="molecule type" value="Genomic_DNA"/>
</dbReference>
<proteinExistence type="predicted"/>
<keyword evidence="2" id="KW-1185">Reference proteome</keyword>
<accession>A0ABV0NUE1</accession>
<dbReference type="Proteomes" id="UP001476798">
    <property type="component" value="Unassembled WGS sequence"/>
</dbReference>
<gene>
    <name evidence="1" type="ORF">GOODEAATRI_014169</name>
</gene>
<evidence type="ECO:0000313" key="1">
    <source>
        <dbReference type="EMBL" id="MEQ2175041.1"/>
    </source>
</evidence>
<sequence length="108" mass="12629">MAEFSINIQSFSSVEVWSQDISPFFHCRNFQSSAHFNTILPELFQFPRPTLSWIKVPGLGLGLSHYPRLVEGRVYVLSKDDWWTLSCSFLTFTHLPYLRLACCFLLYM</sequence>